<evidence type="ECO:0000313" key="5">
    <source>
        <dbReference type="Proteomes" id="UP000823913"/>
    </source>
</evidence>
<dbReference type="InterPro" id="IPR001647">
    <property type="entry name" value="HTH_TetR"/>
</dbReference>
<dbReference type="SUPFAM" id="SSF46689">
    <property type="entry name" value="Homeodomain-like"/>
    <property type="match status" value="1"/>
</dbReference>
<dbReference type="PANTHER" id="PTHR43479:SF7">
    <property type="entry name" value="TETR-FAMILY TRANSCRIPTIONAL REGULATOR"/>
    <property type="match status" value="1"/>
</dbReference>
<reference evidence="4" key="1">
    <citation type="submission" date="2020-10" db="EMBL/GenBank/DDBJ databases">
        <authorList>
            <person name="Gilroy R."/>
        </authorList>
    </citation>
    <scope>NUCLEOTIDE SEQUENCE</scope>
    <source>
        <strain evidence="4">ChiW16-3235</strain>
    </source>
</reference>
<feature type="DNA-binding region" description="H-T-H motif" evidence="2">
    <location>
        <begin position="32"/>
        <end position="51"/>
    </location>
</feature>
<sequence>MRKEDKRSRKTIKAIQDALLRMLAEKRLSDIKIVDLCKNADINRTTFYLHFESTEQVLLSIREEIVKRIFDSYKGNSFFYTLEHPLGFLTTCTEVISSYDGFENFVRNSSEAAYFLEKLKKCFAARAYADFVNENAGSDDHAFYIIDFMTAGMLDVFIAWL</sequence>
<proteinExistence type="predicted"/>
<dbReference type="Proteomes" id="UP000823913">
    <property type="component" value="Unassembled WGS sequence"/>
</dbReference>
<reference evidence="4" key="2">
    <citation type="journal article" date="2021" name="PeerJ">
        <title>Extensive microbial diversity within the chicken gut microbiome revealed by metagenomics and culture.</title>
        <authorList>
            <person name="Gilroy R."/>
            <person name="Ravi A."/>
            <person name="Getino M."/>
            <person name="Pursley I."/>
            <person name="Horton D.L."/>
            <person name="Alikhan N.F."/>
            <person name="Baker D."/>
            <person name="Gharbi K."/>
            <person name="Hall N."/>
            <person name="Watson M."/>
            <person name="Adriaenssens E.M."/>
            <person name="Foster-Nyarko E."/>
            <person name="Jarju S."/>
            <person name="Secka A."/>
            <person name="Antonio M."/>
            <person name="Oren A."/>
            <person name="Chaudhuri R.R."/>
            <person name="La Ragione R."/>
            <person name="Hildebrand F."/>
            <person name="Pallen M.J."/>
        </authorList>
    </citation>
    <scope>NUCLEOTIDE SEQUENCE</scope>
    <source>
        <strain evidence="4">ChiW16-3235</strain>
    </source>
</reference>
<name>A0A9D1E6Q8_9FIRM</name>
<dbReference type="PROSITE" id="PS50977">
    <property type="entry name" value="HTH_TETR_2"/>
    <property type="match status" value="1"/>
</dbReference>
<accession>A0A9D1E6Q8</accession>
<feature type="domain" description="HTH tetR-type" evidence="3">
    <location>
        <begin position="9"/>
        <end position="69"/>
    </location>
</feature>
<protein>
    <submittedName>
        <fullName evidence="4">TetR/AcrR family transcriptional regulator</fullName>
    </submittedName>
</protein>
<organism evidence="4 5">
    <name type="scientific">Candidatus Coproplasma avicola</name>
    <dbReference type="NCBI Taxonomy" id="2840744"/>
    <lineage>
        <taxon>Bacteria</taxon>
        <taxon>Bacillati</taxon>
        <taxon>Bacillota</taxon>
        <taxon>Clostridia</taxon>
        <taxon>Eubacteriales</taxon>
        <taxon>Candidatus Coproplasma</taxon>
    </lineage>
</organism>
<feature type="non-terminal residue" evidence="4">
    <location>
        <position position="161"/>
    </location>
</feature>
<evidence type="ECO:0000313" key="4">
    <source>
        <dbReference type="EMBL" id="HIR67216.1"/>
    </source>
</evidence>
<evidence type="ECO:0000259" key="3">
    <source>
        <dbReference type="PROSITE" id="PS50977"/>
    </source>
</evidence>
<keyword evidence="1 2" id="KW-0238">DNA-binding</keyword>
<comment type="caution">
    <text evidence="4">The sequence shown here is derived from an EMBL/GenBank/DDBJ whole genome shotgun (WGS) entry which is preliminary data.</text>
</comment>
<evidence type="ECO:0000256" key="1">
    <source>
        <dbReference type="ARBA" id="ARBA00023125"/>
    </source>
</evidence>
<dbReference type="EMBL" id="DVHK01000087">
    <property type="protein sequence ID" value="HIR67216.1"/>
    <property type="molecule type" value="Genomic_DNA"/>
</dbReference>
<dbReference type="InterPro" id="IPR009057">
    <property type="entry name" value="Homeodomain-like_sf"/>
</dbReference>
<gene>
    <name evidence="4" type="ORF">IAB94_04090</name>
</gene>
<evidence type="ECO:0000256" key="2">
    <source>
        <dbReference type="PROSITE-ProRule" id="PRU00335"/>
    </source>
</evidence>
<dbReference type="PANTHER" id="PTHR43479">
    <property type="entry name" value="ACREF/ENVCD OPERON REPRESSOR-RELATED"/>
    <property type="match status" value="1"/>
</dbReference>
<dbReference type="GO" id="GO:0003677">
    <property type="term" value="F:DNA binding"/>
    <property type="evidence" value="ECO:0007669"/>
    <property type="project" value="UniProtKB-UniRule"/>
</dbReference>
<dbReference type="AlphaFoldDB" id="A0A9D1E6Q8"/>
<dbReference type="InterPro" id="IPR050624">
    <property type="entry name" value="HTH-type_Tx_Regulator"/>
</dbReference>
<dbReference type="Gene3D" id="1.10.357.10">
    <property type="entry name" value="Tetracycline Repressor, domain 2"/>
    <property type="match status" value="1"/>
</dbReference>